<dbReference type="RefSeq" id="XP_022158513.1">
    <property type="nucleotide sequence ID" value="XM_022302821.1"/>
</dbReference>
<dbReference type="GeneID" id="111024986"/>
<dbReference type="AlphaFoldDB" id="A0A6J1DWB0"/>
<sequence length="273" mass="31287">MLVHQVVARIDKYPLDNLLQWPECSRSDADKKYRSNYYKFHRDHRHNTINCRDIKDEVQSLFQRGNLKEFLKTWGGIGNKRKALARQARRKPGVTFLNEEVNTQLQPHNDVFVVVARIDHEPTRWMLVDGGSLANVLPLTMLCTLGWDLTNLKRCALLLVGFSGERLHLEGSIELPLTLGEGKEDVTRIEEFMVIDGLLAYNTILGRLAIHNIRAVPFTYHQTMKFPTLNEMRTLDEQQRASEECYATTMKEPKIVGAINILEGEPEPDSSTS</sequence>
<protein>
    <submittedName>
        <fullName evidence="2">Uncharacterized protein LOC111024986</fullName>
    </submittedName>
</protein>
<reference evidence="2" key="1">
    <citation type="submission" date="2025-08" db="UniProtKB">
        <authorList>
            <consortium name="RefSeq"/>
        </authorList>
    </citation>
    <scope>IDENTIFICATION</scope>
    <source>
        <strain evidence="2">OHB3-1</strain>
    </source>
</reference>
<dbReference type="PANTHER" id="PTHR33240:SF15">
    <property type="entry name" value="GAG-PRO-LIKE PROTEIN"/>
    <property type="match status" value="1"/>
</dbReference>
<dbReference type="Proteomes" id="UP000504603">
    <property type="component" value="Unplaced"/>
</dbReference>
<keyword evidence="1" id="KW-1185">Reference proteome</keyword>
<evidence type="ECO:0000313" key="2">
    <source>
        <dbReference type="RefSeq" id="XP_022158513.1"/>
    </source>
</evidence>
<proteinExistence type="predicted"/>
<accession>A0A6J1DWB0</accession>
<evidence type="ECO:0000313" key="1">
    <source>
        <dbReference type="Proteomes" id="UP000504603"/>
    </source>
</evidence>
<dbReference type="KEGG" id="mcha:111024986"/>
<name>A0A6J1DWB0_MOMCH</name>
<dbReference type="OrthoDB" id="1101204at2759"/>
<dbReference type="PANTHER" id="PTHR33240">
    <property type="entry name" value="OS08G0508500 PROTEIN"/>
    <property type="match status" value="1"/>
</dbReference>
<dbReference type="CDD" id="cd00303">
    <property type="entry name" value="retropepsin_like"/>
    <property type="match status" value="1"/>
</dbReference>
<organism evidence="1 2">
    <name type="scientific">Momordica charantia</name>
    <name type="common">Bitter gourd</name>
    <name type="synonym">Balsam pear</name>
    <dbReference type="NCBI Taxonomy" id="3673"/>
    <lineage>
        <taxon>Eukaryota</taxon>
        <taxon>Viridiplantae</taxon>
        <taxon>Streptophyta</taxon>
        <taxon>Embryophyta</taxon>
        <taxon>Tracheophyta</taxon>
        <taxon>Spermatophyta</taxon>
        <taxon>Magnoliopsida</taxon>
        <taxon>eudicotyledons</taxon>
        <taxon>Gunneridae</taxon>
        <taxon>Pentapetalae</taxon>
        <taxon>rosids</taxon>
        <taxon>fabids</taxon>
        <taxon>Cucurbitales</taxon>
        <taxon>Cucurbitaceae</taxon>
        <taxon>Momordiceae</taxon>
        <taxon>Momordica</taxon>
    </lineage>
</organism>
<gene>
    <name evidence="2" type="primary">LOC111024986</name>
</gene>